<evidence type="ECO:0000259" key="13">
    <source>
        <dbReference type="Pfam" id="PF24621"/>
    </source>
</evidence>
<dbReference type="EMBL" id="FNBD01000004">
    <property type="protein sequence ID" value="SDE82999.1"/>
    <property type="molecule type" value="Genomic_DNA"/>
</dbReference>
<evidence type="ECO:0000256" key="6">
    <source>
        <dbReference type="ARBA" id="ARBA00022741"/>
    </source>
</evidence>
<dbReference type="PIRSF" id="PIRSF001455">
    <property type="entry name" value="DHQ_synth"/>
    <property type="match status" value="1"/>
</dbReference>
<comment type="cofactor">
    <cofactor evidence="3">
        <name>Zn(2+)</name>
        <dbReference type="ChEBI" id="CHEBI:29105"/>
    </cofactor>
</comment>
<evidence type="ECO:0000256" key="3">
    <source>
        <dbReference type="ARBA" id="ARBA00001947"/>
    </source>
</evidence>
<keyword evidence="8" id="KW-0520">NAD</keyword>
<dbReference type="PANTHER" id="PTHR43622:SF1">
    <property type="entry name" value="3-DEHYDROQUINATE SYNTHASE"/>
    <property type="match status" value="1"/>
</dbReference>
<dbReference type="GO" id="GO:0003856">
    <property type="term" value="F:3-dehydroquinate synthase activity"/>
    <property type="evidence" value="ECO:0007669"/>
    <property type="project" value="UniProtKB-UniRule"/>
</dbReference>
<sequence length="353" mass="39353">MTSITSSSYAVHFNKNAYTLLNEHLSKANYSKIFILVDENTHNCCLAPFMSEIHGDYNFEVIEIEAGEINKNIATCTQVWEVLSELDADRKSLMINVGGGVVTDLGGFVASTFKRGIDFINVPTTLLAMVDASVGGKTGVDLGSLKNQVGVINQPEMVLVVSSFLRTLEKRQMQSGFAEMLKHGLIKDKNYWNELKALDSLEAIDQLIYHSVTIKNEVVLQDPTEQNIRKILNYGHTLGHAVESYYLDHPTYDLLLHGEAIAIGMILEGYISHKLTGLPKEELADIKATFLSNYPKVSFNTEDIEAILKLLKFDKKNSHGNINFVLLNAIGTPEIDVKVAQELLEESFAYYKD</sequence>
<feature type="domain" description="3-dehydroquinate synthase C-terminal" evidence="13">
    <location>
        <begin position="176"/>
        <end position="317"/>
    </location>
</feature>
<dbReference type="Pfam" id="PF01761">
    <property type="entry name" value="DHQ_synthase"/>
    <property type="match status" value="1"/>
</dbReference>
<evidence type="ECO:0000256" key="10">
    <source>
        <dbReference type="ARBA" id="ARBA00023285"/>
    </source>
</evidence>
<organism evidence="14 15">
    <name type="scientific">Cellulophaga baltica</name>
    <dbReference type="NCBI Taxonomy" id="76594"/>
    <lineage>
        <taxon>Bacteria</taxon>
        <taxon>Pseudomonadati</taxon>
        <taxon>Bacteroidota</taxon>
        <taxon>Flavobacteriia</taxon>
        <taxon>Flavobacteriales</taxon>
        <taxon>Flavobacteriaceae</taxon>
        <taxon>Cellulophaga</taxon>
    </lineage>
</organism>
<dbReference type="Pfam" id="PF24621">
    <property type="entry name" value="DHQS_C"/>
    <property type="match status" value="1"/>
</dbReference>
<evidence type="ECO:0000313" key="15">
    <source>
        <dbReference type="Proteomes" id="UP000182114"/>
    </source>
</evidence>
<evidence type="ECO:0000256" key="1">
    <source>
        <dbReference type="ARBA" id="ARBA00001911"/>
    </source>
</evidence>
<evidence type="ECO:0000259" key="12">
    <source>
        <dbReference type="Pfam" id="PF01761"/>
    </source>
</evidence>
<keyword evidence="9" id="KW-0456">Lyase</keyword>
<dbReference type="NCBIfam" id="TIGR01357">
    <property type="entry name" value="aroB"/>
    <property type="match status" value="1"/>
</dbReference>
<dbReference type="PANTHER" id="PTHR43622">
    <property type="entry name" value="3-DEHYDROQUINATE SYNTHASE"/>
    <property type="match status" value="1"/>
</dbReference>
<evidence type="ECO:0000256" key="11">
    <source>
        <dbReference type="NCBIfam" id="TIGR01357"/>
    </source>
</evidence>
<protein>
    <recommendedName>
        <fullName evidence="11">3-dehydroquinate synthase</fullName>
        <ecNumber evidence="11">4.2.3.4</ecNumber>
    </recommendedName>
</protein>
<dbReference type="GO" id="GO:0005737">
    <property type="term" value="C:cytoplasm"/>
    <property type="evidence" value="ECO:0007669"/>
    <property type="project" value="InterPro"/>
</dbReference>
<dbReference type="SUPFAM" id="SSF56796">
    <property type="entry name" value="Dehydroquinate synthase-like"/>
    <property type="match status" value="1"/>
</dbReference>
<dbReference type="InterPro" id="IPR050071">
    <property type="entry name" value="Dehydroquinate_synthase"/>
</dbReference>
<keyword evidence="10" id="KW-0170">Cobalt</keyword>
<comment type="cofactor">
    <cofactor evidence="1">
        <name>NAD(+)</name>
        <dbReference type="ChEBI" id="CHEBI:57540"/>
    </cofactor>
</comment>
<dbReference type="InterPro" id="IPR016037">
    <property type="entry name" value="DHQ_synth_AroB"/>
</dbReference>
<dbReference type="GO" id="GO:0009423">
    <property type="term" value="P:chorismate biosynthetic process"/>
    <property type="evidence" value="ECO:0007669"/>
    <property type="project" value="UniProtKB-UniRule"/>
</dbReference>
<dbReference type="InterPro" id="IPR030960">
    <property type="entry name" value="DHQS/DOIS_N"/>
</dbReference>
<dbReference type="CDD" id="cd08195">
    <property type="entry name" value="DHQS"/>
    <property type="match status" value="1"/>
</dbReference>
<keyword evidence="5" id="KW-0479">Metal-binding</keyword>
<keyword evidence="6" id="KW-0547">Nucleotide-binding</keyword>
<keyword evidence="15" id="KW-1185">Reference proteome</keyword>
<dbReference type="Gene3D" id="1.20.1090.10">
    <property type="entry name" value="Dehydroquinate synthase-like - alpha domain"/>
    <property type="match status" value="1"/>
</dbReference>
<dbReference type="Proteomes" id="UP000182114">
    <property type="component" value="Unassembled WGS sequence"/>
</dbReference>
<evidence type="ECO:0000256" key="7">
    <source>
        <dbReference type="ARBA" id="ARBA00022833"/>
    </source>
</evidence>
<keyword evidence="7" id="KW-0862">Zinc</keyword>
<dbReference type="AlphaFoldDB" id="A0A1G7G4Q9"/>
<proteinExistence type="predicted"/>
<dbReference type="GO" id="GO:0000166">
    <property type="term" value="F:nucleotide binding"/>
    <property type="evidence" value="ECO:0007669"/>
    <property type="project" value="UniProtKB-KW"/>
</dbReference>
<dbReference type="EC" id="4.2.3.4" evidence="11"/>
<dbReference type="Gene3D" id="3.40.50.1970">
    <property type="match status" value="1"/>
</dbReference>
<gene>
    <name evidence="14" type="ORF">SAMN04487992_104121</name>
</gene>
<evidence type="ECO:0000256" key="5">
    <source>
        <dbReference type="ARBA" id="ARBA00022723"/>
    </source>
</evidence>
<evidence type="ECO:0000256" key="2">
    <source>
        <dbReference type="ARBA" id="ARBA00001941"/>
    </source>
</evidence>
<dbReference type="eggNOG" id="COG0337">
    <property type="taxonomic scope" value="Bacteria"/>
</dbReference>
<dbReference type="FunFam" id="3.40.50.1970:FF:000007">
    <property type="entry name" value="Pentafunctional AROM polypeptide"/>
    <property type="match status" value="1"/>
</dbReference>
<evidence type="ECO:0000256" key="4">
    <source>
        <dbReference type="ARBA" id="ARBA00003485"/>
    </source>
</evidence>
<dbReference type="InterPro" id="IPR030963">
    <property type="entry name" value="DHQ_synth_fam"/>
</dbReference>
<dbReference type="RefSeq" id="WP_074538027.1">
    <property type="nucleotide sequence ID" value="NZ_FNBD01000004.1"/>
</dbReference>
<dbReference type="InterPro" id="IPR056179">
    <property type="entry name" value="DHQS_C"/>
</dbReference>
<accession>A0A1G7G4Q9</accession>
<evidence type="ECO:0000313" key="14">
    <source>
        <dbReference type="EMBL" id="SDE82999.1"/>
    </source>
</evidence>
<reference evidence="15" key="1">
    <citation type="submission" date="2016-10" db="EMBL/GenBank/DDBJ databases">
        <authorList>
            <person name="Varghese N."/>
            <person name="Submissions S."/>
        </authorList>
    </citation>
    <scope>NUCLEOTIDE SEQUENCE [LARGE SCALE GENOMIC DNA]</scope>
    <source>
        <strain evidence="15">DSM 24729</strain>
    </source>
</reference>
<name>A0A1G7G4Q9_9FLAO</name>
<evidence type="ECO:0000256" key="8">
    <source>
        <dbReference type="ARBA" id="ARBA00023027"/>
    </source>
</evidence>
<dbReference type="GO" id="GO:0009073">
    <property type="term" value="P:aromatic amino acid family biosynthetic process"/>
    <property type="evidence" value="ECO:0007669"/>
    <property type="project" value="InterPro"/>
</dbReference>
<comment type="cofactor">
    <cofactor evidence="2">
        <name>Co(2+)</name>
        <dbReference type="ChEBI" id="CHEBI:48828"/>
    </cofactor>
</comment>
<feature type="domain" description="3-dehydroquinate synthase N-terminal" evidence="12">
    <location>
        <begin position="62"/>
        <end position="174"/>
    </location>
</feature>
<dbReference type="GO" id="GO:0046872">
    <property type="term" value="F:metal ion binding"/>
    <property type="evidence" value="ECO:0007669"/>
    <property type="project" value="UniProtKB-KW"/>
</dbReference>
<evidence type="ECO:0000256" key="9">
    <source>
        <dbReference type="ARBA" id="ARBA00023239"/>
    </source>
</evidence>
<comment type="function">
    <text evidence="4">Catalyzes the conversion of 3-deoxy-D-arabino-heptulosonate 7-phosphate (DAHP) to dehydroquinate (DHQ).</text>
</comment>